<sequence>MSQFSRKVYDCMLVMSLLSIPCFGDPTIHVDKHQSTWKSALDRCAGRGEQLLSIQNLSDKDKERLLSKLENHVPFWTMSMNISQVVAWAGCVQEISPRAFSLQDIRMSTFGSKLSLPKCLGYCLRIDKYAAVGLKVFPTGEMLTAEEELLSTGKCVYFVNDANKHFNVSSCDMKMRGFVCQTRGELDTNNKIFNIQATWQEANMACRKANMSLFWDHHKHVTGSSLWTGFFVSPTTTISPDYNAKGRNCPVILKTHEGNLNLGRDDCEHSHHYLCIQDKKSVAHTGSSDRGSQIVGAVLGSLVAIVIITAVAIVIYRHREKRRGKKKMIFDNRMYQEVMETDRSGCRPPVRNESNQVSNIPCEEKRVSNIYAAYAEITLSSDQVEANPILSAANSKIPSRVHGECLHYASSNIAQLTGYTHISTITEQSGSRQAFIEDNNKPVVVAEKQTDKEYETIF</sequence>
<evidence type="ECO:0000256" key="2">
    <source>
        <dbReference type="SAM" id="SignalP"/>
    </source>
</evidence>
<dbReference type="SUPFAM" id="SSF56436">
    <property type="entry name" value="C-type lectin-like"/>
    <property type="match status" value="2"/>
</dbReference>
<name>A0ABD3TIL4_SINWO</name>
<evidence type="ECO:0000313" key="4">
    <source>
        <dbReference type="Proteomes" id="UP001634394"/>
    </source>
</evidence>
<dbReference type="Gene3D" id="3.10.100.10">
    <property type="entry name" value="Mannose-Binding Protein A, subunit A"/>
    <property type="match status" value="1"/>
</dbReference>
<organism evidence="3 4">
    <name type="scientific">Sinanodonta woodiana</name>
    <name type="common">Chinese pond mussel</name>
    <name type="synonym">Anodonta woodiana</name>
    <dbReference type="NCBI Taxonomy" id="1069815"/>
    <lineage>
        <taxon>Eukaryota</taxon>
        <taxon>Metazoa</taxon>
        <taxon>Spiralia</taxon>
        <taxon>Lophotrochozoa</taxon>
        <taxon>Mollusca</taxon>
        <taxon>Bivalvia</taxon>
        <taxon>Autobranchia</taxon>
        <taxon>Heteroconchia</taxon>
        <taxon>Palaeoheterodonta</taxon>
        <taxon>Unionida</taxon>
        <taxon>Unionoidea</taxon>
        <taxon>Unionidae</taxon>
        <taxon>Unioninae</taxon>
        <taxon>Sinanodonta</taxon>
    </lineage>
</organism>
<accession>A0ABD3TIL4</accession>
<dbReference type="CDD" id="cd00037">
    <property type="entry name" value="CLECT"/>
    <property type="match status" value="1"/>
</dbReference>
<dbReference type="Proteomes" id="UP001634394">
    <property type="component" value="Unassembled WGS sequence"/>
</dbReference>
<dbReference type="AlphaFoldDB" id="A0ABD3TIL4"/>
<feature type="signal peptide" evidence="2">
    <location>
        <begin position="1"/>
        <end position="24"/>
    </location>
</feature>
<keyword evidence="1" id="KW-1133">Transmembrane helix</keyword>
<keyword evidence="1" id="KW-0812">Transmembrane</keyword>
<reference evidence="3 4" key="1">
    <citation type="submission" date="2024-11" db="EMBL/GenBank/DDBJ databases">
        <title>Chromosome-level genome assembly of the freshwater bivalve Anodonta woodiana.</title>
        <authorList>
            <person name="Chen X."/>
        </authorList>
    </citation>
    <scope>NUCLEOTIDE SEQUENCE [LARGE SCALE GENOMIC DNA]</scope>
    <source>
        <strain evidence="3">MN2024</strain>
        <tissue evidence="3">Gills</tissue>
    </source>
</reference>
<evidence type="ECO:0008006" key="5">
    <source>
        <dbReference type="Google" id="ProtNLM"/>
    </source>
</evidence>
<protein>
    <recommendedName>
        <fullName evidence="5">C-type lectin domain-containing protein</fullName>
    </recommendedName>
</protein>
<comment type="caution">
    <text evidence="3">The sequence shown here is derived from an EMBL/GenBank/DDBJ whole genome shotgun (WGS) entry which is preliminary data.</text>
</comment>
<keyword evidence="2" id="KW-0732">Signal</keyword>
<dbReference type="InterPro" id="IPR016186">
    <property type="entry name" value="C-type_lectin-like/link_sf"/>
</dbReference>
<evidence type="ECO:0000313" key="3">
    <source>
        <dbReference type="EMBL" id="KAL3836886.1"/>
    </source>
</evidence>
<feature type="transmembrane region" description="Helical" evidence="1">
    <location>
        <begin position="294"/>
        <end position="316"/>
    </location>
</feature>
<evidence type="ECO:0000256" key="1">
    <source>
        <dbReference type="SAM" id="Phobius"/>
    </source>
</evidence>
<keyword evidence="4" id="KW-1185">Reference proteome</keyword>
<keyword evidence="1" id="KW-0472">Membrane</keyword>
<proteinExistence type="predicted"/>
<gene>
    <name evidence="3" type="ORF">ACJMK2_022293</name>
</gene>
<feature type="chain" id="PRO_5044847682" description="C-type lectin domain-containing protein" evidence="2">
    <location>
        <begin position="25"/>
        <end position="458"/>
    </location>
</feature>
<dbReference type="InterPro" id="IPR016187">
    <property type="entry name" value="CTDL_fold"/>
</dbReference>
<dbReference type="EMBL" id="JBJQND010000018">
    <property type="protein sequence ID" value="KAL3836886.1"/>
    <property type="molecule type" value="Genomic_DNA"/>
</dbReference>